<dbReference type="EMBL" id="UZAH01035607">
    <property type="protein sequence ID" value="VDP41723.1"/>
    <property type="molecule type" value="Genomic_DNA"/>
</dbReference>
<organism evidence="2 3">
    <name type="scientific">Heligmosomoides polygyrus</name>
    <name type="common">Parasitic roundworm</name>
    <dbReference type="NCBI Taxonomy" id="6339"/>
    <lineage>
        <taxon>Eukaryota</taxon>
        <taxon>Metazoa</taxon>
        <taxon>Ecdysozoa</taxon>
        <taxon>Nematoda</taxon>
        <taxon>Chromadorea</taxon>
        <taxon>Rhabditida</taxon>
        <taxon>Rhabditina</taxon>
        <taxon>Rhabditomorpha</taxon>
        <taxon>Strongyloidea</taxon>
        <taxon>Heligmosomidae</taxon>
        <taxon>Heligmosomoides</taxon>
    </lineage>
</organism>
<dbReference type="OrthoDB" id="5847305at2759"/>
<name>A0A183GMI3_HELPZ</name>
<keyword evidence="2" id="KW-1185">Reference proteome</keyword>
<protein>
    <submittedName>
        <fullName evidence="3">Reverse transcriptase domain-containing protein</fullName>
    </submittedName>
</protein>
<evidence type="ECO:0000313" key="3">
    <source>
        <dbReference type="WBParaSite" id="HPBE_0002390301-mRNA-1"/>
    </source>
</evidence>
<proteinExistence type="predicted"/>
<accession>A0A3P8H5B8</accession>
<evidence type="ECO:0000313" key="1">
    <source>
        <dbReference type="EMBL" id="VDP41723.1"/>
    </source>
</evidence>
<reference evidence="1 2" key="1">
    <citation type="submission" date="2018-11" db="EMBL/GenBank/DDBJ databases">
        <authorList>
            <consortium name="Pathogen Informatics"/>
        </authorList>
    </citation>
    <scope>NUCLEOTIDE SEQUENCE [LARGE SCALE GENOMIC DNA]</scope>
</reference>
<dbReference type="AlphaFoldDB" id="A0A183GMI3"/>
<dbReference type="WBParaSite" id="HPBE_0002390301-mRNA-1">
    <property type="protein sequence ID" value="HPBE_0002390301-mRNA-1"/>
    <property type="gene ID" value="HPBE_0002390301"/>
</dbReference>
<dbReference type="Proteomes" id="UP000050761">
    <property type="component" value="Unassembled WGS sequence"/>
</dbReference>
<accession>A0A183GMI3</accession>
<gene>
    <name evidence="1" type="ORF">HPBE_LOCUS23902</name>
</gene>
<evidence type="ECO:0000313" key="2">
    <source>
        <dbReference type="Proteomes" id="UP000050761"/>
    </source>
</evidence>
<sequence length="72" mass="8131">MGPGKATGPDGLPADLWKTKSWYPAVWLAKFFNQAVAEKKAPECWRQITTIPIWKKKGSPADCSNYRPIRLL</sequence>
<reference evidence="3" key="2">
    <citation type="submission" date="2019-09" db="UniProtKB">
        <authorList>
            <consortium name="WormBaseParasite"/>
        </authorList>
    </citation>
    <scope>IDENTIFICATION</scope>
</reference>
<dbReference type="PANTHER" id="PTHR19446">
    <property type="entry name" value="REVERSE TRANSCRIPTASES"/>
    <property type="match status" value="1"/>
</dbReference>